<accession>A0A479ZSQ5</accession>
<sequence length="388" mass="45646">MPLKIKNELASIPYTLTEVIPKFNDSQSCFELSDSNDFKIDVDYILTPYLDYVPEDYSLFVMKSLELNRENDIFQVYDKDANLRIGWVFPIQAIVSNKHGCANNKHFLKYAYVAFYKLLINKEEYDHFIPSFQNADNYMLTDFYGDDIIILILSNSQIQNIDNFHIDNYLTSLYSYSYYYCQPTENLKQINNCQPTEDLKEIRNRANLQSFGNTRLIIQRKSQYLQGEAYLDRLFKSLLKTEENPLVRFYLLYQVIELVIEIIFEKSFSDIINNFQNNADKNIYELKESITNISSEKERISKLIAALEKKFDAVSKTNLHLLCNQLLTAFNSDNKNSLPLALYSVRSLIVHKFRNLPEKDLPKLEQINREFENIVIKIILNFEEISIK</sequence>
<dbReference type="Proteomes" id="UP000300142">
    <property type="component" value="Unassembled WGS sequence"/>
</dbReference>
<dbReference type="RefSeq" id="WP_137666341.1">
    <property type="nucleotide sequence ID" value="NZ_BJCE01000012.1"/>
</dbReference>
<protein>
    <submittedName>
        <fullName evidence="1">Uncharacterized protein</fullName>
    </submittedName>
</protein>
<gene>
    <name evidence="1" type="ORF">SR1949_06230</name>
</gene>
<proteinExistence type="predicted"/>
<keyword evidence="2" id="KW-1185">Reference proteome</keyword>
<name>A0A479ZSQ5_9CYAN</name>
<dbReference type="EMBL" id="BJCE01000012">
    <property type="protein sequence ID" value="GCL35527.1"/>
    <property type="molecule type" value="Genomic_DNA"/>
</dbReference>
<dbReference type="AlphaFoldDB" id="A0A479ZSQ5"/>
<comment type="caution">
    <text evidence="1">The sequence shown here is derived from an EMBL/GenBank/DDBJ whole genome shotgun (WGS) entry which is preliminary data.</text>
</comment>
<organism evidence="1 2">
    <name type="scientific">Sphaerospermopsis reniformis</name>
    <dbReference type="NCBI Taxonomy" id="531300"/>
    <lineage>
        <taxon>Bacteria</taxon>
        <taxon>Bacillati</taxon>
        <taxon>Cyanobacteriota</taxon>
        <taxon>Cyanophyceae</taxon>
        <taxon>Nostocales</taxon>
        <taxon>Aphanizomenonaceae</taxon>
        <taxon>Sphaerospermopsis</taxon>
    </lineage>
</organism>
<evidence type="ECO:0000313" key="1">
    <source>
        <dbReference type="EMBL" id="GCL35527.1"/>
    </source>
</evidence>
<evidence type="ECO:0000313" key="2">
    <source>
        <dbReference type="Proteomes" id="UP000300142"/>
    </source>
</evidence>
<reference evidence="2" key="1">
    <citation type="submission" date="2019-02" db="EMBL/GenBank/DDBJ databases">
        <title>Draft genome sequence of Sphaerospermopsis reniformis NIES-1949.</title>
        <authorList>
            <person name="Yamaguchi H."/>
            <person name="Suzuki S."/>
            <person name="Kawachi M."/>
        </authorList>
    </citation>
    <scope>NUCLEOTIDE SEQUENCE [LARGE SCALE GENOMIC DNA]</scope>
    <source>
        <strain evidence="2">NIES-1949</strain>
    </source>
</reference>